<dbReference type="GO" id="GO:0016798">
    <property type="term" value="F:hydrolase activity, acting on glycosyl bonds"/>
    <property type="evidence" value="ECO:0007669"/>
    <property type="project" value="UniProtKB-KW"/>
</dbReference>
<gene>
    <name evidence="12" type="ORF">K452DRAFT_302024</name>
</gene>
<keyword evidence="6" id="KW-0378">Hydrolase</keyword>
<protein>
    <submittedName>
        <fullName evidence="12">Uncharacterized protein</fullName>
    </submittedName>
</protein>
<comment type="subcellular location">
    <subcellularLocation>
        <location evidence="1">Secreted</location>
        <location evidence="1">Cell wall</location>
    </subcellularLocation>
</comment>
<dbReference type="PANTHER" id="PTHR31316">
    <property type="entry name" value="BETA-GLUCOSIDASE-LIKE PROTEIN NCA3, MITOCHONDRIAL-RELATED"/>
    <property type="match status" value="1"/>
</dbReference>
<evidence type="ECO:0000256" key="4">
    <source>
        <dbReference type="ARBA" id="ARBA00022525"/>
    </source>
</evidence>
<organism evidence="12 13">
    <name type="scientific">Aplosporella prunicola CBS 121167</name>
    <dbReference type="NCBI Taxonomy" id="1176127"/>
    <lineage>
        <taxon>Eukaryota</taxon>
        <taxon>Fungi</taxon>
        <taxon>Dikarya</taxon>
        <taxon>Ascomycota</taxon>
        <taxon>Pezizomycotina</taxon>
        <taxon>Dothideomycetes</taxon>
        <taxon>Dothideomycetes incertae sedis</taxon>
        <taxon>Botryosphaeriales</taxon>
        <taxon>Aplosporellaceae</taxon>
        <taxon>Aplosporella</taxon>
    </lineage>
</organism>
<keyword evidence="13" id="KW-1185">Reference proteome</keyword>
<dbReference type="GO" id="GO:0009986">
    <property type="term" value="C:cell surface"/>
    <property type="evidence" value="ECO:0007669"/>
    <property type="project" value="TreeGrafter"/>
</dbReference>
<dbReference type="GO" id="GO:0009277">
    <property type="term" value="C:fungal-type cell wall"/>
    <property type="evidence" value="ECO:0007669"/>
    <property type="project" value="TreeGrafter"/>
</dbReference>
<keyword evidence="8" id="KW-0326">Glycosidase</keyword>
<name>A0A6A6B1L8_9PEZI</name>
<accession>A0A6A6B1L8</accession>
<keyword evidence="7" id="KW-0119">Carbohydrate metabolism</keyword>
<dbReference type="EMBL" id="ML995504">
    <property type="protein sequence ID" value="KAF2137263.1"/>
    <property type="molecule type" value="Genomic_DNA"/>
</dbReference>
<dbReference type="RefSeq" id="XP_033392981.1">
    <property type="nucleotide sequence ID" value="XM_033542529.1"/>
</dbReference>
<dbReference type="Pfam" id="PF03856">
    <property type="entry name" value="SUN"/>
    <property type="match status" value="1"/>
</dbReference>
<evidence type="ECO:0000256" key="7">
    <source>
        <dbReference type="ARBA" id="ARBA00023277"/>
    </source>
</evidence>
<keyword evidence="3" id="KW-0134">Cell wall</keyword>
<keyword evidence="5" id="KW-0732">Signal</keyword>
<evidence type="ECO:0000256" key="10">
    <source>
        <dbReference type="ARBA" id="ARBA00023326"/>
    </source>
</evidence>
<evidence type="ECO:0000256" key="5">
    <source>
        <dbReference type="ARBA" id="ARBA00022729"/>
    </source>
</evidence>
<evidence type="ECO:0000313" key="12">
    <source>
        <dbReference type="EMBL" id="KAF2137263.1"/>
    </source>
</evidence>
<evidence type="ECO:0000256" key="9">
    <source>
        <dbReference type="ARBA" id="ARBA00023316"/>
    </source>
</evidence>
<dbReference type="PANTHER" id="PTHR31316:SF0">
    <property type="entry name" value="SECRETED BETA-GLUCOSIDASE SIM1-RELATED"/>
    <property type="match status" value="1"/>
</dbReference>
<dbReference type="AlphaFoldDB" id="A0A6A6B1L8"/>
<dbReference type="InterPro" id="IPR051526">
    <property type="entry name" value="Beta-Glucosidase_SUN"/>
</dbReference>
<dbReference type="Proteomes" id="UP000799438">
    <property type="component" value="Unassembled WGS sequence"/>
</dbReference>
<evidence type="ECO:0000256" key="11">
    <source>
        <dbReference type="SAM" id="MobiDB-lite"/>
    </source>
</evidence>
<proteinExistence type="inferred from homology"/>
<reference evidence="12" key="1">
    <citation type="journal article" date="2020" name="Stud. Mycol.">
        <title>101 Dothideomycetes genomes: a test case for predicting lifestyles and emergence of pathogens.</title>
        <authorList>
            <person name="Haridas S."/>
            <person name="Albert R."/>
            <person name="Binder M."/>
            <person name="Bloem J."/>
            <person name="Labutti K."/>
            <person name="Salamov A."/>
            <person name="Andreopoulos B."/>
            <person name="Baker S."/>
            <person name="Barry K."/>
            <person name="Bills G."/>
            <person name="Bluhm B."/>
            <person name="Cannon C."/>
            <person name="Castanera R."/>
            <person name="Culley D."/>
            <person name="Daum C."/>
            <person name="Ezra D."/>
            <person name="Gonzalez J."/>
            <person name="Henrissat B."/>
            <person name="Kuo A."/>
            <person name="Liang C."/>
            <person name="Lipzen A."/>
            <person name="Lutzoni F."/>
            <person name="Magnuson J."/>
            <person name="Mondo S."/>
            <person name="Nolan M."/>
            <person name="Ohm R."/>
            <person name="Pangilinan J."/>
            <person name="Park H.-J."/>
            <person name="Ramirez L."/>
            <person name="Alfaro M."/>
            <person name="Sun H."/>
            <person name="Tritt A."/>
            <person name="Yoshinaga Y."/>
            <person name="Zwiers L.-H."/>
            <person name="Turgeon B."/>
            <person name="Goodwin S."/>
            <person name="Spatafora J."/>
            <person name="Crous P."/>
            <person name="Grigoriev I."/>
        </authorList>
    </citation>
    <scope>NUCLEOTIDE SEQUENCE</scope>
    <source>
        <strain evidence="12">CBS 121167</strain>
    </source>
</reference>
<sequence>METMVSNLCDGEDCCVEGAFCSYACPPGYQKSQWPKTQGATGQSIGGIQCRNGVLRLTNPDEKRLCIPGAKEVNVQVEDKLNGSVDNSKTDRSNGSGQAQADTHADEEHAPPYGPS</sequence>
<feature type="region of interest" description="Disordered" evidence="11">
    <location>
        <begin position="77"/>
        <end position="116"/>
    </location>
</feature>
<evidence type="ECO:0000313" key="13">
    <source>
        <dbReference type="Proteomes" id="UP000799438"/>
    </source>
</evidence>
<keyword evidence="4" id="KW-0964">Secreted</keyword>
<evidence type="ECO:0000256" key="8">
    <source>
        <dbReference type="ARBA" id="ARBA00023295"/>
    </source>
</evidence>
<evidence type="ECO:0000256" key="2">
    <source>
        <dbReference type="ARBA" id="ARBA00010579"/>
    </source>
</evidence>
<comment type="similarity">
    <text evidence="2">Belongs to the SUN family.</text>
</comment>
<evidence type="ECO:0000256" key="3">
    <source>
        <dbReference type="ARBA" id="ARBA00022512"/>
    </source>
</evidence>
<dbReference type="OrthoDB" id="5339822at2759"/>
<dbReference type="InterPro" id="IPR005556">
    <property type="entry name" value="SUN"/>
</dbReference>
<evidence type="ECO:0000256" key="1">
    <source>
        <dbReference type="ARBA" id="ARBA00004191"/>
    </source>
</evidence>
<keyword evidence="10" id="KW-0624">Polysaccharide degradation</keyword>
<keyword evidence="9" id="KW-0961">Cell wall biogenesis/degradation</keyword>
<dbReference type="GO" id="GO:0000272">
    <property type="term" value="P:polysaccharide catabolic process"/>
    <property type="evidence" value="ECO:0007669"/>
    <property type="project" value="UniProtKB-KW"/>
</dbReference>
<dbReference type="GO" id="GO:0031505">
    <property type="term" value="P:fungal-type cell wall organization"/>
    <property type="evidence" value="ECO:0007669"/>
    <property type="project" value="TreeGrafter"/>
</dbReference>
<dbReference type="GeneID" id="54300026"/>
<evidence type="ECO:0000256" key="6">
    <source>
        <dbReference type="ARBA" id="ARBA00022801"/>
    </source>
</evidence>